<comment type="caution">
    <text evidence="8">The sequence shown here is derived from an EMBL/GenBank/DDBJ whole genome shotgun (WGS) entry which is preliminary data.</text>
</comment>
<evidence type="ECO:0000256" key="5">
    <source>
        <dbReference type="ARBA" id="ARBA00023136"/>
    </source>
</evidence>
<evidence type="ECO:0000313" key="9">
    <source>
        <dbReference type="Proteomes" id="UP000230956"/>
    </source>
</evidence>
<keyword evidence="5 6" id="KW-0472">Membrane</keyword>
<dbReference type="Pfam" id="PF00482">
    <property type="entry name" value="T2SSF"/>
    <property type="match status" value="1"/>
</dbReference>
<dbReference type="GO" id="GO:0005886">
    <property type="term" value="C:plasma membrane"/>
    <property type="evidence" value="ECO:0007669"/>
    <property type="project" value="UniProtKB-SubCell"/>
</dbReference>
<evidence type="ECO:0000256" key="1">
    <source>
        <dbReference type="ARBA" id="ARBA00004651"/>
    </source>
</evidence>
<feature type="transmembrane region" description="Helical" evidence="6">
    <location>
        <begin position="6"/>
        <end position="29"/>
    </location>
</feature>
<protein>
    <submittedName>
        <fullName evidence="8">Type II secretion system protein</fullName>
    </submittedName>
</protein>
<accession>A0A2M7T861</accession>
<dbReference type="InterPro" id="IPR018076">
    <property type="entry name" value="T2SS_GspF_dom"/>
</dbReference>
<dbReference type="AlphaFoldDB" id="A0A2M7T861"/>
<feature type="transmembrane region" description="Helical" evidence="6">
    <location>
        <begin position="105"/>
        <end position="127"/>
    </location>
</feature>
<evidence type="ECO:0000256" key="6">
    <source>
        <dbReference type="SAM" id="Phobius"/>
    </source>
</evidence>
<evidence type="ECO:0000256" key="4">
    <source>
        <dbReference type="ARBA" id="ARBA00022989"/>
    </source>
</evidence>
<evidence type="ECO:0000259" key="7">
    <source>
        <dbReference type="Pfam" id="PF00482"/>
    </source>
</evidence>
<evidence type="ECO:0000313" key="8">
    <source>
        <dbReference type="EMBL" id="PIZ39186.1"/>
    </source>
</evidence>
<dbReference type="RefSeq" id="WP_286976575.1">
    <property type="nucleotide sequence ID" value="NZ_PFNG01000128.1"/>
</dbReference>
<keyword evidence="4 6" id="KW-1133">Transmembrane helix</keyword>
<feature type="transmembrane region" description="Helical" evidence="6">
    <location>
        <begin position="133"/>
        <end position="151"/>
    </location>
</feature>
<gene>
    <name evidence="8" type="ORF">COY37_05305</name>
</gene>
<dbReference type="EMBL" id="PFNG01000128">
    <property type="protein sequence ID" value="PIZ39186.1"/>
    <property type="molecule type" value="Genomic_DNA"/>
</dbReference>
<feature type="domain" description="Type II secretion system protein GspF" evidence="7">
    <location>
        <begin position="170"/>
        <end position="287"/>
    </location>
</feature>
<evidence type="ECO:0000256" key="2">
    <source>
        <dbReference type="ARBA" id="ARBA00022475"/>
    </source>
</evidence>
<keyword evidence="2" id="KW-1003">Cell membrane</keyword>
<reference evidence="9" key="1">
    <citation type="submission" date="2017-09" db="EMBL/GenBank/DDBJ databases">
        <title>Depth-based differentiation of microbial function through sediment-hosted aquifers and enrichment of novel symbionts in the deep terrestrial subsurface.</title>
        <authorList>
            <person name="Probst A.J."/>
            <person name="Ladd B."/>
            <person name="Jarett J.K."/>
            <person name="Geller-Mcgrath D.E."/>
            <person name="Sieber C.M.K."/>
            <person name="Emerson J.B."/>
            <person name="Anantharaman K."/>
            <person name="Thomas B.C."/>
            <person name="Malmstrom R."/>
            <person name="Stieglmeier M."/>
            <person name="Klingl A."/>
            <person name="Woyke T."/>
            <person name="Ryan C.M."/>
            <person name="Banfield J.F."/>
        </authorList>
    </citation>
    <scope>NUCLEOTIDE SEQUENCE [LARGE SCALE GENOMIC DNA]</scope>
</reference>
<keyword evidence="3 6" id="KW-0812">Transmembrane</keyword>
<organism evidence="8 9">
    <name type="scientific">Candidatus Aquicultor secundus</name>
    <dbReference type="NCBI Taxonomy" id="1973895"/>
    <lineage>
        <taxon>Bacteria</taxon>
        <taxon>Bacillati</taxon>
        <taxon>Actinomycetota</taxon>
        <taxon>Candidatus Aquicultoria</taxon>
        <taxon>Candidatus Aquicultorales</taxon>
        <taxon>Candidatus Aquicultoraceae</taxon>
        <taxon>Candidatus Aquicultor</taxon>
    </lineage>
</organism>
<dbReference type="PANTHER" id="PTHR35007">
    <property type="entry name" value="INTEGRAL MEMBRANE PROTEIN-RELATED"/>
    <property type="match status" value="1"/>
</dbReference>
<dbReference type="PANTHER" id="PTHR35007:SF2">
    <property type="entry name" value="PILUS ASSEMBLE PROTEIN"/>
    <property type="match status" value="1"/>
</dbReference>
<proteinExistence type="predicted"/>
<sequence length="288" mass="31754">MITIVLMLSLISLFISVFLISMSATVVASNRMSVKSSLKKLDVYGDISAVEDELSEPFLNRVIMPFMKTCTGVGKRLTPAGFLENIRHRLVLAGMSRDFDTDRFLSYKGFCLLGSAGLAVVFITFAGRSAAQVLLGVLFVGLCFFLPDIWLSREVAARQKGIKLALPDTLDLLTISVEAGLGFDAALHKVVRNTTGPLSEEFYRLLQEVQLGTSRGEAFRNLGERTEVDELGSFILAMLQAEVFGISIGKVLRVQAKELRIKRRQQAEEMAQKAPVKIVFPLVVCIFP</sequence>
<evidence type="ECO:0000256" key="3">
    <source>
        <dbReference type="ARBA" id="ARBA00022692"/>
    </source>
</evidence>
<comment type="subcellular location">
    <subcellularLocation>
        <location evidence="1">Cell membrane</location>
        <topology evidence="1">Multi-pass membrane protein</topology>
    </subcellularLocation>
</comment>
<name>A0A2M7T861_9ACTN</name>
<dbReference type="Proteomes" id="UP000230956">
    <property type="component" value="Unassembled WGS sequence"/>
</dbReference>
<feature type="non-terminal residue" evidence="8">
    <location>
        <position position="288"/>
    </location>
</feature>